<keyword evidence="3" id="KW-1185">Reference proteome</keyword>
<gene>
    <name evidence="2" type="ORF">KK1_028772</name>
</gene>
<reference evidence="2" key="1">
    <citation type="journal article" date="2012" name="Nat. Biotechnol.">
        <title>Draft genome sequence of pigeonpea (Cajanus cajan), an orphan legume crop of resource-poor farmers.</title>
        <authorList>
            <person name="Varshney R.K."/>
            <person name="Chen W."/>
            <person name="Li Y."/>
            <person name="Bharti A.K."/>
            <person name="Saxena R.K."/>
            <person name="Schlueter J.A."/>
            <person name="Donoghue M.T."/>
            <person name="Azam S."/>
            <person name="Fan G."/>
            <person name="Whaley A.M."/>
            <person name="Farmer A.D."/>
            <person name="Sheridan J."/>
            <person name="Iwata A."/>
            <person name="Tuteja R."/>
            <person name="Penmetsa R.V."/>
            <person name="Wu W."/>
            <person name="Upadhyaya H.D."/>
            <person name="Yang S.P."/>
            <person name="Shah T."/>
            <person name="Saxena K.B."/>
            <person name="Michael T."/>
            <person name="McCombie W.R."/>
            <person name="Yang B."/>
            <person name="Zhang G."/>
            <person name="Yang H."/>
            <person name="Wang J."/>
            <person name="Spillane C."/>
            <person name="Cook D.R."/>
            <person name="May G.D."/>
            <person name="Xu X."/>
            <person name="Jackson S.A."/>
        </authorList>
    </citation>
    <scope>NUCLEOTIDE SEQUENCE [LARGE SCALE GENOMIC DNA]</scope>
</reference>
<protein>
    <recommendedName>
        <fullName evidence="1">Reverse transcriptase Ty1/copia-type domain-containing protein</fullName>
    </recommendedName>
</protein>
<sequence>MNEEYNALLLNKNSSRVPLPPNRTAIGCKWSFRVKENPDGSIHKHKARLIAKRFHQQFGYDYNEIFSPIIL</sequence>
<evidence type="ECO:0000259" key="1">
    <source>
        <dbReference type="Pfam" id="PF07727"/>
    </source>
</evidence>
<dbReference type="Gramene" id="C.cajan_32152.t">
    <property type="protein sequence ID" value="C.cajan_32152.t.cds1"/>
    <property type="gene ID" value="C.cajan_32152"/>
</dbReference>
<proteinExistence type="predicted"/>
<accession>A0A151S427</accession>
<organism evidence="2 3">
    <name type="scientific">Cajanus cajan</name>
    <name type="common">Pigeon pea</name>
    <name type="synonym">Cajanus indicus</name>
    <dbReference type="NCBI Taxonomy" id="3821"/>
    <lineage>
        <taxon>Eukaryota</taxon>
        <taxon>Viridiplantae</taxon>
        <taxon>Streptophyta</taxon>
        <taxon>Embryophyta</taxon>
        <taxon>Tracheophyta</taxon>
        <taxon>Spermatophyta</taxon>
        <taxon>Magnoliopsida</taxon>
        <taxon>eudicotyledons</taxon>
        <taxon>Gunneridae</taxon>
        <taxon>Pentapetalae</taxon>
        <taxon>rosids</taxon>
        <taxon>fabids</taxon>
        <taxon>Fabales</taxon>
        <taxon>Fabaceae</taxon>
        <taxon>Papilionoideae</taxon>
        <taxon>50 kb inversion clade</taxon>
        <taxon>NPAAA clade</taxon>
        <taxon>indigoferoid/millettioid clade</taxon>
        <taxon>Phaseoleae</taxon>
        <taxon>Cajanus</taxon>
    </lineage>
</organism>
<evidence type="ECO:0000313" key="3">
    <source>
        <dbReference type="Proteomes" id="UP000075243"/>
    </source>
</evidence>
<evidence type="ECO:0000313" key="2">
    <source>
        <dbReference type="EMBL" id="KYP49491.1"/>
    </source>
</evidence>
<dbReference type="Proteomes" id="UP000075243">
    <property type="component" value="Unassembled WGS sequence"/>
</dbReference>
<dbReference type="EMBL" id="KQ483475">
    <property type="protein sequence ID" value="KYP49491.1"/>
    <property type="molecule type" value="Genomic_DNA"/>
</dbReference>
<feature type="domain" description="Reverse transcriptase Ty1/copia-type" evidence="1">
    <location>
        <begin position="16"/>
        <end position="70"/>
    </location>
</feature>
<dbReference type="STRING" id="3821.A0A151S427"/>
<dbReference type="Pfam" id="PF07727">
    <property type="entry name" value="RVT_2"/>
    <property type="match status" value="1"/>
</dbReference>
<dbReference type="AlphaFoldDB" id="A0A151S427"/>
<dbReference type="InterPro" id="IPR013103">
    <property type="entry name" value="RVT_2"/>
</dbReference>
<name>A0A151S427_CAJCA</name>